<proteinExistence type="predicted"/>
<protein>
    <submittedName>
        <fullName evidence="3">Uncharacterized protein</fullName>
    </submittedName>
</protein>
<dbReference type="AlphaFoldDB" id="A0A8S3QH09"/>
<dbReference type="Proteomes" id="UP000683360">
    <property type="component" value="Unassembled WGS sequence"/>
</dbReference>
<organism evidence="3 4">
    <name type="scientific">Mytilus edulis</name>
    <name type="common">Blue mussel</name>
    <dbReference type="NCBI Taxonomy" id="6550"/>
    <lineage>
        <taxon>Eukaryota</taxon>
        <taxon>Metazoa</taxon>
        <taxon>Spiralia</taxon>
        <taxon>Lophotrochozoa</taxon>
        <taxon>Mollusca</taxon>
        <taxon>Bivalvia</taxon>
        <taxon>Autobranchia</taxon>
        <taxon>Pteriomorphia</taxon>
        <taxon>Mytilida</taxon>
        <taxon>Mytiloidea</taxon>
        <taxon>Mytilidae</taxon>
        <taxon>Mytilinae</taxon>
        <taxon>Mytilus</taxon>
    </lineage>
</organism>
<feature type="coiled-coil region" evidence="1">
    <location>
        <begin position="56"/>
        <end position="123"/>
    </location>
</feature>
<feature type="compositionally biased region" description="Basic and acidic residues" evidence="2">
    <location>
        <begin position="11"/>
        <end position="20"/>
    </location>
</feature>
<gene>
    <name evidence="3" type="ORF">MEDL_9521</name>
</gene>
<keyword evidence="1" id="KW-0175">Coiled coil</keyword>
<accession>A0A8S3QH09</accession>
<name>A0A8S3QH09_MYTED</name>
<reference evidence="3" key="1">
    <citation type="submission" date="2021-03" db="EMBL/GenBank/DDBJ databases">
        <authorList>
            <person name="Bekaert M."/>
        </authorList>
    </citation>
    <scope>NUCLEOTIDE SEQUENCE</scope>
</reference>
<evidence type="ECO:0000256" key="2">
    <source>
        <dbReference type="SAM" id="MobiDB-lite"/>
    </source>
</evidence>
<sequence length="226" mass="26035">MVLGIVGAHETASESSKKSVAERSQNKFIKLISSSDSILPIPTFDQIKTEEFYTKIDEMNKLLRGHKNTYKELQQQQKTAEMSRNYLADKLSSKNLKARDNSIKQLQTTLTDKKQKAAESAKRYLTLLTKEKMTRNAMRMEFHAANGFKVRLPDIQYANYKSGIHIMKEQPPELPNVQRNNNSCYRRVKLPLDGLRQTLGIKRNGDSFANLRKTWSKHKTLRRCAS</sequence>
<keyword evidence="4" id="KW-1185">Reference proteome</keyword>
<evidence type="ECO:0000256" key="1">
    <source>
        <dbReference type="SAM" id="Coils"/>
    </source>
</evidence>
<evidence type="ECO:0000313" key="3">
    <source>
        <dbReference type="EMBL" id="CAG2194507.1"/>
    </source>
</evidence>
<feature type="region of interest" description="Disordered" evidence="2">
    <location>
        <begin position="1"/>
        <end position="20"/>
    </location>
</feature>
<comment type="caution">
    <text evidence="3">The sequence shown here is derived from an EMBL/GenBank/DDBJ whole genome shotgun (WGS) entry which is preliminary data.</text>
</comment>
<dbReference type="EMBL" id="CAJPWZ010000483">
    <property type="protein sequence ID" value="CAG2194507.1"/>
    <property type="molecule type" value="Genomic_DNA"/>
</dbReference>
<evidence type="ECO:0000313" key="4">
    <source>
        <dbReference type="Proteomes" id="UP000683360"/>
    </source>
</evidence>